<dbReference type="Proteomes" id="UP000636479">
    <property type="component" value="Unassembled WGS sequence"/>
</dbReference>
<accession>A0A8H6S0X1</accession>
<feature type="compositionally biased region" description="Low complexity" evidence="1">
    <location>
        <begin position="67"/>
        <end position="84"/>
    </location>
</feature>
<dbReference type="RefSeq" id="XP_037213586.1">
    <property type="nucleotide sequence ID" value="XM_037370030.1"/>
</dbReference>
<comment type="caution">
    <text evidence="2">The sequence shown here is derived from an EMBL/GenBank/DDBJ whole genome shotgun (WGS) entry which is preliminary data.</text>
</comment>
<organism evidence="2 3">
    <name type="scientific">Mycena indigotica</name>
    <dbReference type="NCBI Taxonomy" id="2126181"/>
    <lineage>
        <taxon>Eukaryota</taxon>
        <taxon>Fungi</taxon>
        <taxon>Dikarya</taxon>
        <taxon>Basidiomycota</taxon>
        <taxon>Agaricomycotina</taxon>
        <taxon>Agaricomycetes</taxon>
        <taxon>Agaricomycetidae</taxon>
        <taxon>Agaricales</taxon>
        <taxon>Marasmiineae</taxon>
        <taxon>Mycenaceae</taxon>
        <taxon>Mycena</taxon>
    </lineage>
</organism>
<evidence type="ECO:0000313" key="2">
    <source>
        <dbReference type="EMBL" id="KAF7289857.1"/>
    </source>
</evidence>
<dbReference type="OrthoDB" id="3114219at2759"/>
<keyword evidence="3" id="KW-1185">Reference proteome</keyword>
<dbReference type="GeneID" id="59352546"/>
<protein>
    <submittedName>
        <fullName evidence="2">Uncharacterized protein</fullName>
    </submittedName>
</protein>
<dbReference type="EMBL" id="JACAZF010000016">
    <property type="protein sequence ID" value="KAF7289857.1"/>
    <property type="molecule type" value="Genomic_DNA"/>
</dbReference>
<feature type="region of interest" description="Disordered" evidence="1">
    <location>
        <begin position="1"/>
        <end position="94"/>
    </location>
</feature>
<evidence type="ECO:0000313" key="3">
    <source>
        <dbReference type="Proteomes" id="UP000636479"/>
    </source>
</evidence>
<name>A0A8H6S0X1_9AGAR</name>
<sequence>MPVLTRQARRAQGLPPPELPAPEPKRKAPRKRLPSKTLKPQEPLPRSKLLPAITSRRPAPLATPVRSLSPLTSLAPSSTTESSTFGSRASSLSSEATIYDTSTNAVPAHPTLQRMVQKPWLLQPGWDFQLDMEGQSLHLYQTQPEDDNRWLGFGSSQDGVQDTRTSSPAPRAVRDPMGKGKGKAH</sequence>
<feature type="region of interest" description="Disordered" evidence="1">
    <location>
        <begin position="141"/>
        <end position="185"/>
    </location>
</feature>
<dbReference type="AlphaFoldDB" id="A0A8H6S0X1"/>
<feature type="compositionally biased region" description="Polar residues" evidence="1">
    <location>
        <begin position="85"/>
        <end position="94"/>
    </location>
</feature>
<evidence type="ECO:0000256" key="1">
    <source>
        <dbReference type="SAM" id="MobiDB-lite"/>
    </source>
</evidence>
<gene>
    <name evidence="2" type="ORF">MIND_01360100</name>
</gene>
<reference evidence="2" key="1">
    <citation type="submission" date="2020-05" db="EMBL/GenBank/DDBJ databases">
        <title>Mycena genomes resolve the evolution of fungal bioluminescence.</title>
        <authorList>
            <person name="Tsai I.J."/>
        </authorList>
    </citation>
    <scope>NUCLEOTIDE SEQUENCE</scope>
    <source>
        <strain evidence="2">171206Taipei</strain>
    </source>
</reference>
<feature type="compositionally biased region" description="Polar residues" evidence="1">
    <location>
        <begin position="154"/>
        <end position="168"/>
    </location>
</feature>
<proteinExistence type="predicted"/>